<organism evidence="1 2">
    <name type="scientific">Latimeria chalumnae</name>
    <name type="common">Coelacanth</name>
    <dbReference type="NCBI Taxonomy" id="7897"/>
    <lineage>
        <taxon>Eukaryota</taxon>
        <taxon>Metazoa</taxon>
        <taxon>Chordata</taxon>
        <taxon>Craniata</taxon>
        <taxon>Vertebrata</taxon>
        <taxon>Euteleostomi</taxon>
        <taxon>Coelacanthiformes</taxon>
        <taxon>Coelacanthidae</taxon>
        <taxon>Latimeria</taxon>
    </lineage>
</organism>
<dbReference type="eggNOG" id="ENOG502S69I">
    <property type="taxonomic scope" value="Eukaryota"/>
</dbReference>
<evidence type="ECO:0008006" key="3">
    <source>
        <dbReference type="Google" id="ProtNLM"/>
    </source>
</evidence>
<dbReference type="EMBL" id="AFYH01191269">
    <property type="status" value="NOT_ANNOTATED_CDS"/>
    <property type="molecule type" value="Genomic_DNA"/>
</dbReference>
<dbReference type="Ensembl" id="ENSLACT00000000183.1">
    <property type="protein sequence ID" value="ENSLACP00000000181.1"/>
    <property type="gene ID" value="ENSLACG00000000164.1"/>
</dbReference>
<reference evidence="2" key="1">
    <citation type="submission" date="2011-08" db="EMBL/GenBank/DDBJ databases">
        <title>The draft genome of Latimeria chalumnae.</title>
        <authorList>
            <person name="Di Palma F."/>
            <person name="Alfoldi J."/>
            <person name="Johnson J."/>
            <person name="Berlin A."/>
            <person name="Gnerre S."/>
            <person name="Jaffe D."/>
            <person name="MacCallum I."/>
            <person name="Young S."/>
            <person name="Walker B.J."/>
            <person name="Lander E."/>
            <person name="Lindblad-Toh K."/>
        </authorList>
    </citation>
    <scope>NUCLEOTIDE SEQUENCE [LARGE SCALE GENOMIC DNA]</scope>
    <source>
        <strain evidence="2">Wild caught</strain>
    </source>
</reference>
<dbReference type="PANTHER" id="PTHR33198">
    <property type="entry name" value="ANK_REP_REGION DOMAIN-CONTAINING PROTEIN-RELATED"/>
    <property type="match status" value="1"/>
</dbReference>
<dbReference type="PANTHER" id="PTHR33198:SF20">
    <property type="entry name" value="RETROTRANSPOSON GAG DOMAIN-CONTAINING PROTEIN"/>
    <property type="match status" value="1"/>
</dbReference>
<evidence type="ECO:0000313" key="1">
    <source>
        <dbReference type="Ensembl" id="ENSLACP00000000181.1"/>
    </source>
</evidence>
<dbReference type="HOGENOM" id="CLU_035540_0_1_1"/>
<protein>
    <recommendedName>
        <fullName evidence="3">Retrotransposon gag domain-containing protein</fullName>
    </recommendedName>
</protein>
<dbReference type="Proteomes" id="UP000008672">
    <property type="component" value="Unassembled WGS sequence"/>
</dbReference>
<name>H2ZS10_LATCH</name>
<reference evidence="1" key="3">
    <citation type="submission" date="2025-09" db="UniProtKB">
        <authorList>
            <consortium name="Ensembl"/>
        </authorList>
    </citation>
    <scope>IDENTIFICATION</scope>
</reference>
<proteinExistence type="predicted"/>
<accession>H2ZS10</accession>
<dbReference type="InParanoid" id="H2ZS10"/>
<evidence type="ECO:0000313" key="2">
    <source>
        <dbReference type="Proteomes" id="UP000008672"/>
    </source>
</evidence>
<dbReference type="AlphaFoldDB" id="H2ZS10"/>
<sequence>MATAAVPLSAPFFSFPGEPVIPFKIWKKMFENYMLVIDIAGENWPEAWKHVVLLHCLGTEGQHIFYTLPNRGTTCASAVSALETHFALKVNMVAERHRFRQCAQGLDETIVQYVAALRELVSPYDFGDKTDVMLRDQIVEKASNSQICERLLLEPNLTLEKSIAIGCQIEPAIKNAQMLVEGDTLPVQAVN</sequence>
<dbReference type="GeneTree" id="ENSGT01030000235011"/>
<keyword evidence="2" id="KW-1185">Reference proteome</keyword>
<reference evidence="1" key="2">
    <citation type="submission" date="2025-08" db="UniProtKB">
        <authorList>
            <consortium name="Ensembl"/>
        </authorList>
    </citation>
    <scope>IDENTIFICATION</scope>
</reference>
<dbReference type="OMA" id="GAMENEM"/>